<evidence type="ECO:0000313" key="3">
    <source>
        <dbReference type="Proteomes" id="UP000441336"/>
    </source>
</evidence>
<name>A0A7K1THI5_9BACT</name>
<dbReference type="EMBL" id="WQKZ01000004">
    <property type="protein sequence ID" value="MVN77897.1"/>
    <property type="molecule type" value="Genomic_DNA"/>
</dbReference>
<keyword evidence="1" id="KW-0472">Membrane</keyword>
<sequence>MKHKTKWLIFAPVGLLTVGTGACLINWAGELKSKGVAPTKWVSAGTAALVVFNAGLSMFGQSIIEKVLHEVREKPTE</sequence>
<keyword evidence="3" id="KW-1185">Reference proteome</keyword>
<reference evidence="2 3" key="1">
    <citation type="submission" date="2019-12" db="EMBL/GenBank/DDBJ databases">
        <title>Hymenobacter sp. HMF4947 Genome sequencing and assembly.</title>
        <authorList>
            <person name="Kang H."/>
            <person name="Cha I."/>
            <person name="Kim H."/>
            <person name="Joh K."/>
        </authorList>
    </citation>
    <scope>NUCLEOTIDE SEQUENCE [LARGE SCALE GENOMIC DNA]</scope>
    <source>
        <strain evidence="2 3">HMF4947</strain>
    </source>
</reference>
<comment type="caution">
    <text evidence="2">The sequence shown here is derived from an EMBL/GenBank/DDBJ whole genome shotgun (WGS) entry which is preliminary data.</text>
</comment>
<feature type="transmembrane region" description="Helical" evidence="1">
    <location>
        <begin position="41"/>
        <end position="64"/>
    </location>
</feature>
<gene>
    <name evidence="2" type="ORF">GO988_16320</name>
</gene>
<accession>A0A7K1THI5</accession>
<proteinExistence type="predicted"/>
<evidence type="ECO:0000313" key="2">
    <source>
        <dbReference type="EMBL" id="MVN77897.1"/>
    </source>
</evidence>
<dbReference type="RefSeq" id="WP_157567493.1">
    <property type="nucleotide sequence ID" value="NZ_WQKZ01000004.1"/>
</dbReference>
<dbReference type="AlphaFoldDB" id="A0A7K1THI5"/>
<protein>
    <submittedName>
        <fullName evidence="2">Uncharacterized protein</fullName>
    </submittedName>
</protein>
<keyword evidence="1" id="KW-0812">Transmembrane</keyword>
<feature type="transmembrane region" description="Helical" evidence="1">
    <location>
        <begin position="7"/>
        <end position="29"/>
    </location>
</feature>
<dbReference type="PROSITE" id="PS51257">
    <property type="entry name" value="PROKAR_LIPOPROTEIN"/>
    <property type="match status" value="1"/>
</dbReference>
<evidence type="ECO:0000256" key="1">
    <source>
        <dbReference type="SAM" id="Phobius"/>
    </source>
</evidence>
<dbReference type="Proteomes" id="UP000441336">
    <property type="component" value="Unassembled WGS sequence"/>
</dbReference>
<keyword evidence="1" id="KW-1133">Transmembrane helix</keyword>
<organism evidence="2 3">
    <name type="scientific">Hymenobacter ginkgonis</name>
    <dbReference type="NCBI Taxonomy" id="2682976"/>
    <lineage>
        <taxon>Bacteria</taxon>
        <taxon>Pseudomonadati</taxon>
        <taxon>Bacteroidota</taxon>
        <taxon>Cytophagia</taxon>
        <taxon>Cytophagales</taxon>
        <taxon>Hymenobacteraceae</taxon>
        <taxon>Hymenobacter</taxon>
    </lineage>
</organism>